<evidence type="ECO:0000313" key="6">
    <source>
        <dbReference type="Proteomes" id="UP000695007"/>
    </source>
</evidence>
<dbReference type="RefSeq" id="XP_011493833.1">
    <property type="nucleotide sequence ID" value="XM_011495531.1"/>
</dbReference>
<name>A0AAJ6VKC0_9HYME</name>
<evidence type="ECO:0000259" key="5">
    <source>
        <dbReference type="PROSITE" id="PS50240"/>
    </source>
</evidence>
<sequence>MQQNIILYAIQLYVIFHNHYENVESLLGQRLRPVTYGEYPFVVPLISTDSEIAEESYITCTANFLSNYFLLTTEHCIYNHQFNNFRVYMGSYNLHFNLELYPIWLISYDQWATVHNIQINFNSNDIGLIYVFNNLPYPIHVTTLSPISPQNRLYESTAKVLGWGNRNTVPLISSVLYVGNVTILSPARCHHRTEGLRGSYVSIPPTYFCTSASPHIIITSGDSGGPLLYEGQLIAISVGTCPKDDSNYVHSLSVNLHIGIDYYRMFISTITGIIV</sequence>
<dbReference type="SUPFAM" id="SSF50494">
    <property type="entry name" value="Trypsin-like serine proteases"/>
    <property type="match status" value="1"/>
</dbReference>
<dbReference type="InterPro" id="IPR043504">
    <property type="entry name" value="Peptidase_S1_PA_chymotrypsin"/>
</dbReference>
<dbReference type="InterPro" id="IPR001254">
    <property type="entry name" value="Trypsin_dom"/>
</dbReference>
<dbReference type="InterPro" id="IPR050430">
    <property type="entry name" value="Peptidase_S1"/>
</dbReference>
<feature type="domain" description="Peptidase S1" evidence="5">
    <location>
        <begin position="26"/>
        <end position="272"/>
    </location>
</feature>
<dbReference type="Proteomes" id="UP000695007">
    <property type="component" value="Unplaced"/>
</dbReference>
<dbReference type="PANTHER" id="PTHR24276">
    <property type="entry name" value="POLYSERASE-RELATED"/>
    <property type="match status" value="1"/>
</dbReference>
<evidence type="ECO:0000313" key="7">
    <source>
        <dbReference type="RefSeq" id="XP_011493833.1"/>
    </source>
</evidence>
<gene>
    <name evidence="7" type="primary">LOC105359055</name>
</gene>
<organism evidence="6 7">
    <name type="scientific">Ceratosolen solmsi marchali</name>
    <dbReference type="NCBI Taxonomy" id="326594"/>
    <lineage>
        <taxon>Eukaryota</taxon>
        <taxon>Metazoa</taxon>
        <taxon>Ecdysozoa</taxon>
        <taxon>Arthropoda</taxon>
        <taxon>Hexapoda</taxon>
        <taxon>Insecta</taxon>
        <taxon>Pterygota</taxon>
        <taxon>Neoptera</taxon>
        <taxon>Endopterygota</taxon>
        <taxon>Hymenoptera</taxon>
        <taxon>Apocrita</taxon>
        <taxon>Proctotrupomorpha</taxon>
        <taxon>Chalcidoidea</taxon>
        <taxon>Agaonidae</taxon>
        <taxon>Agaoninae</taxon>
        <taxon>Ceratosolen</taxon>
    </lineage>
</organism>
<evidence type="ECO:0000256" key="3">
    <source>
        <dbReference type="ARBA" id="ARBA00022825"/>
    </source>
</evidence>
<evidence type="ECO:0000256" key="4">
    <source>
        <dbReference type="ARBA" id="ARBA00023157"/>
    </source>
</evidence>
<dbReference type="KEGG" id="csol:105359055"/>
<keyword evidence="3" id="KW-0720">Serine protease</keyword>
<keyword evidence="1" id="KW-0645">Protease</keyword>
<dbReference type="InterPro" id="IPR009003">
    <property type="entry name" value="Peptidase_S1_PA"/>
</dbReference>
<keyword evidence="4" id="KW-1015">Disulfide bond</keyword>
<protein>
    <submittedName>
        <fullName evidence="7">Chymotrypsin-2-like</fullName>
    </submittedName>
</protein>
<reference evidence="7" key="1">
    <citation type="submission" date="2025-08" db="UniProtKB">
        <authorList>
            <consortium name="RefSeq"/>
        </authorList>
    </citation>
    <scope>IDENTIFICATION</scope>
</reference>
<dbReference type="PANTHER" id="PTHR24276:SF98">
    <property type="entry name" value="FI18310P1-RELATED"/>
    <property type="match status" value="1"/>
</dbReference>
<dbReference type="Gene3D" id="2.40.10.10">
    <property type="entry name" value="Trypsin-like serine proteases"/>
    <property type="match status" value="1"/>
</dbReference>
<dbReference type="GO" id="GO:0004252">
    <property type="term" value="F:serine-type endopeptidase activity"/>
    <property type="evidence" value="ECO:0007669"/>
    <property type="project" value="InterPro"/>
</dbReference>
<proteinExistence type="predicted"/>
<evidence type="ECO:0000256" key="2">
    <source>
        <dbReference type="ARBA" id="ARBA00022801"/>
    </source>
</evidence>
<accession>A0AAJ6VKC0</accession>
<dbReference type="GO" id="GO:0006508">
    <property type="term" value="P:proteolysis"/>
    <property type="evidence" value="ECO:0007669"/>
    <property type="project" value="UniProtKB-KW"/>
</dbReference>
<dbReference type="GeneID" id="105359055"/>
<dbReference type="PROSITE" id="PS50240">
    <property type="entry name" value="TRYPSIN_DOM"/>
    <property type="match status" value="1"/>
</dbReference>
<dbReference type="SMART" id="SM00020">
    <property type="entry name" value="Tryp_SPc"/>
    <property type="match status" value="1"/>
</dbReference>
<keyword evidence="6" id="KW-1185">Reference proteome</keyword>
<dbReference type="AlphaFoldDB" id="A0AAJ6VKC0"/>
<evidence type="ECO:0000256" key="1">
    <source>
        <dbReference type="ARBA" id="ARBA00022670"/>
    </source>
</evidence>
<keyword evidence="2" id="KW-0378">Hydrolase</keyword>
<dbReference type="Pfam" id="PF00089">
    <property type="entry name" value="Trypsin"/>
    <property type="match status" value="1"/>
</dbReference>